<dbReference type="PANTHER" id="PTHR10974:SF6">
    <property type="entry name" value="PROTEIN CBG19234"/>
    <property type="match status" value="1"/>
</dbReference>
<dbReference type="GO" id="GO:0005615">
    <property type="term" value="C:extracellular space"/>
    <property type="evidence" value="ECO:0007669"/>
    <property type="project" value="TreeGrafter"/>
</dbReference>
<name>A0A0D6M338_9BILA</name>
<protein>
    <submittedName>
        <fullName evidence="1">Uncharacterized protein</fullName>
    </submittedName>
</protein>
<reference evidence="1 2" key="1">
    <citation type="submission" date="2013-05" db="EMBL/GenBank/DDBJ databases">
        <title>Draft genome of the parasitic nematode Anyclostoma ceylanicum.</title>
        <authorList>
            <person name="Mitreva M."/>
        </authorList>
    </citation>
    <scope>NUCLEOTIDE SEQUENCE [LARGE SCALE GENOMIC DNA]</scope>
</reference>
<dbReference type="EMBL" id="KE124810">
    <property type="protein sequence ID" value="EPB78524.1"/>
    <property type="molecule type" value="Genomic_DNA"/>
</dbReference>
<evidence type="ECO:0000313" key="1">
    <source>
        <dbReference type="EMBL" id="EPB78524.1"/>
    </source>
</evidence>
<proteinExistence type="predicted"/>
<organism evidence="1 2">
    <name type="scientific">Ancylostoma ceylanicum</name>
    <dbReference type="NCBI Taxonomy" id="53326"/>
    <lineage>
        <taxon>Eukaryota</taxon>
        <taxon>Metazoa</taxon>
        <taxon>Ecdysozoa</taxon>
        <taxon>Nematoda</taxon>
        <taxon>Chromadorea</taxon>
        <taxon>Rhabditida</taxon>
        <taxon>Rhabditina</taxon>
        <taxon>Rhabditomorpha</taxon>
        <taxon>Strongyloidea</taxon>
        <taxon>Ancylostomatidae</taxon>
        <taxon>Ancylostomatinae</taxon>
        <taxon>Ancylostoma</taxon>
    </lineage>
</organism>
<dbReference type="Proteomes" id="UP000054495">
    <property type="component" value="Unassembled WGS sequence"/>
</dbReference>
<keyword evidence="2" id="KW-1185">Reference proteome</keyword>
<sequence>MTASTSFAVGSEEATYTSWLVVAAILGASFYFYSNHKYLTYVKTADTFDPLYLLIPPIAQMINIMTNNNGLKNIRCNAVMNPFAFLDEFGMLEVSRPVVGGDLFVETDITCSYQPLLNNSIGHVLLGTAVEVEFNRPTPIRHDQFVVQCRTAPPSQQLIYKKAFVNVPIASGPATEPKFAENSWEYPSLAVLVFDSVSANQFRRTMPQTMKFLVDNHFFTMNMYNEMTDDSNANILTILGGGRDPAETQTFLWDAMKERQCMTYLSEEVGDFPPILGNMSLDVEHDLRPFYAFSRETTDGHCTRDGRVSAALVLFLQNLTEISLKVASHEYLENWKNALLHSKERCHFSMHYMRTLTRDNPEYLSLLDLELRESLETLKANGLFEDTVFALVSGRGNPLRVKDQLFTARVEERSPLFSIKLPEKYLRKHFMERSNIGVNANRLTNTREVGLTLMDVALTSPSSEHHEQELEQIGNSSSLLRVVNEVYRSCDDAAIPPHLCLCMDEKPLLSEEYPSYSFEFLQLFEYVKAEALKNDCFEEVDLAKEHLHLTVLSLNPMVQHGIRKERDWTRLRKFHNDMGMNYVEITVEVRAVKRSIDSERIKLYARMRFRHTPMQGFEPVGTPIITWVSKRCLARRVEQFCEMCYHNRLMTDVDPSP</sequence>
<accession>A0A0D6M338</accession>
<dbReference type="InterPro" id="IPR004245">
    <property type="entry name" value="DUF229"/>
</dbReference>
<dbReference type="PANTHER" id="PTHR10974">
    <property type="entry name" value="FI08016P-RELATED"/>
    <property type="match status" value="1"/>
</dbReference>
<dbReference type="AlphaFoldDB" id="A0A0D6M338"/>
<evidence type="ECO:0000313" key="2">
    <source>
        <dbReference type="Proteomes" id="UP000054495"/>
    </source>
</evidence>
<gene>
    <name evidence="1" type="ORF">ANCCEY_02365</name>
</gene>
<dbReference type="Pfam" id="PF02995">
    <property type="entry name" value="DUF229"/>
    <property type="match status" value="1"/>
</dbReference>